<evidence type="ECO:0000259" key="6">
    <source>
        <dbReference type="PROSITE" id="PS50909"/>
    </source>
</evidence>
<feature type="region of interest" description="Disordered" evidence="4">
    <location>
        <begin position="496"/>
        <end position="528"/>
    </location>
</feature>
<dbReference type="PROSITE" id="PS50179">
    <property type="entry name" value="VHS"/>
    <property type="match status" value="1"/>
</dbReference>
<comment type="similarity">
    <text evidence="1">Belongs to the TOM1 family.</text>
</comment>
<keyword evidence="3" id="KW-0653">Protein transport</keyword>
<dbReference type="InterPro" id="IPR002014">
    <property type="entry name" value="VHS_dom"/>
</dbReference>
<feature type="compositionally biased region" description="Polar residues" evidence="4">
    <location>
        <begin position="322"/>
        <end position="335"/>
    </location>
</feature>
<feature type="compositionally biased region" description="Polar residues" evidence="4">
    <location>
        <begin position="507"/>
        <end position="523"/>
    </location>
</feature>
<dbReference type="GO" id="GO:0016020">
    <property type="term" value="C:membrane"/>
    <property type="evidence" value="ECO:0007669"/>
    <property type="project" value="TreeGrafter"/>
</dbReference>
<dbReference type="SMART" id="SM00288">
    <property type="entry name" value="VHS"/>
    <property type="match status" value="1"/>
</dbReference>
<feature type="region of interest" description="Disordered" evidence="4">
    <location>
        <begin position="86"/>
        <end position="146"/>
    </location>
</feature>
<dbReference type="GO" id="GO:0043130">
    <property type="term" value="F:ubiquitin binding"/>
    <property type="evidence" value="ECO:0007669"/>
    <property type="project" value="InterPro"/>
</dbReference>
<feature type="non-terminal residue" evidence="7">
    <location>
        <position position="649"/>
    </location>
</feature>
<feature type="compositionally biased region" description="Polar residues" evidence="4">
    <location>
        <begin position="109"/>
        <end position="119"/>
    </location>
</feature>
<accession>A0A8T1T7R6</accession>
<dbReference type="InterPro" id="IPR008942">
    <property type="entry name" value="ENTH_VHS"/>
</dbReference>
<organism evidence="7 8">
    <name type="scientific">Chelydra serpentina</name>
    <name type="common">Snapping turtle</name>
    <name type="synonym">Testudo serpentina</name>
    <dbReference type="NCBI Taxonomy" id="8475"/>
    <lineage>
        <taxon>Eukaryota</taxon>
        <taxon>Metazoa</taxon>
        <taxon>Chordata</taxon>
        <taxon>Craniata</taxon>
        <taxon>Vertebrata</taxon>
        <taxon>Euteleostomi</taxon>
        <taxon>Archelosauria</taxon>
        <taxon>Testudinata</taxon>
        <taxon>Testudines</taxon>
        <taxon>Cryptodira</taxon>
        <taxon>Durocryptodira</taxon>
        <taxon>Americhelydia</taxon>
        <taxon>Chelydroidea</taxon>
        <taxon>Chelydridae</taxon>
        <taxon>Chelydra</taxon>
    </lineage>
</organism>
<feature type="domain" description="GAT" evidence="6">
    <location>
        <begin position="369"/>
        <end position="457"/>
    </location>
</feature>
<dbReference type="PANTHER" id="PTHR13856">
    <property type="entry name" value="VHS DOMAIN CONTAINING PROTEIN FAMILY"/>
    <property type="match status" value="1"/>
</dbReference>
<comment type="caution">
    <text evidence="7">The sequence shown here is derived from an EMBL/GenBank/DDBJ whole genome shotgun (WGS) entry which is preliminary data.</text>
</comment>
<gene>
    <name evidence="7" type="primary">TOM1L1</name>
    <name evidence="7" type="ORF">G0U57_011264</name>
</gene>
<dbReference type="EMBL" id="JAHGAV010000029">
    <property type="protein sequence ID" value="KAG6936977.1"/>
    <property type="molecule type" value="Genomic_DNA"/>
</dbReference>
<dbReference type="Pfam" id="PF00790">
    <property type="entry name" value="VHS"/>
    <property type="match status" value="1"/>
</dbReference>
<dbReference type="PANTHER" id="PTHR13856:SF28">
    <property type="entry name" value="TOM1-LIKE PROTEIN 1"/>
    <property type="match status" value="1"/>
</dbReference>
<feature type="region of interest" description="Disordered" evidence="4">
    <location>
        <begin position="322"/>
        <end position="365"/>
    </location>
</feature>
<dbReference type="Pfam" id="PF03127">
    <property type="entry name" value="GAT"/>
    <property type="match status" value="1"/>
</dbReference>
<name>A0A8T1T7R6_CHESE</name>
<evidence type="ECO:0000256" key="4">
    <source>
        <dbReference type="SAM" id="MobiDB-lite"/>
    </source>
</evidence>
<dbReference type="InterPro" id="IPR047013">
    <property type="entry name" value="TOM1L1_VHS_dom"/>
</dbReference>
<dbReference type="OrthoDB" id="2018246at2759"/>
<dbReference type="SUPFAM" id="SSF48464">
    <property type="entry name" value="ENTH/VHS domain"/>
    <property type="match status" value="1"/>
</dbReference>
<keyword evidence="2" id="KW-0813">Transport</keyword>
<sequence length="649" mass="70440">QRASQSAALAHELCLWIHPTLSGQLLLPQTSLHSCGWGSDGAVPVCQGAAPSPGAPAGRAGAQSGSTPEAAAAAVDLSGAVSVASRPGRAGLPGQHVTPGAALLGTWRQPGSSSLGNSRQGRRGAGRRESQGRGSPLPGGRQRALGWAWGKEGRKEQGFARAWERRGSMAFGKSQKDPFSTAVGHLIERATVGTLPAEEWGHFMHICDIINTTDEGPKDAVKALKKRISKNCNHKEIRFTLSLLDMCMKNCGPSFQSLVVKKDFCKDKLVKLLHPRYNLPADTQDQILAFIRTWAYGFQGTVDVSEVKEVYLELLKKGVQFPSSDANPGTQKQRASSWPSEKPPPPSATSVKSTPIPRPPAPTITLTPEQIGKLYSELDMAKMNTKVMSAILKENVPGSENPDDMELLQKLYKICRVMQERIVELLVAVQNEDMISELVRVNEDLNNVLLGHERFSRNRVRFLENQRIQHEQAEIYSKQPSAPSCDLLDVNSSSSVPMSALGGTGPETPQFSELNCRSTSPADPSSHRPLLYPQLDLLAIANAQQPSFATEAQSTSHSVPDGHIYDNLAMLLNPVPLQTVNLQTVNASSVNETTPGASPADISKSSSQTPNYYEIMEFDPLAPSYSTEAIYEEIDDYISKPEVKKHTDC</sequence>
<dbReference type="PROSITE" id="PS50909">
    <property type="entry name" value="GAT"/>
    <property type="match status" value="1"/>
</dbReference>
<evidence type="ECO:0000313" key="7">
    <source>
        <dbReference type="EMBL" id="KAG6936977.1"/>
    </source>
</evidence>
<protein>
    <submittedName>
        <fullName evidence="7">Target of myb1 like 1 membrane trafficking protein</fullName>
    </submittedName>
</protein>
<dbReference type="CDD" id="cd16997">
    <property type="entry name" value="VHS_Tom1L1"/>
    <property type="match status" value="1"/>
</dbReference>
<dbReference type="SUPFAM" id="SSF89009">
    <property type="entry name" value="GAT-like domain"/>
    <property type="match status" value="1"/>
</dbReference>
<dbReference type="AlphaFoldDB" id="A0A8T1T7R6"/>
<feature type="domain" description="VHS" evidence="5">
    <location>
        <begin position="190"/>
        <end position="322"/>
    </location>
</feature>
<dbReference type="GO" id="GO:0007165">
    <property type="term" value="P:signal transduction"/>
    <property type="evidence" value="ECO:0007669"/>
    <property type="project" value="TreeGrafter"/>
</dbReference>
<evidence type="ECO:0000256" key="2">
    <source>
        <dbReference type="ARBA" id="ARBA00022448"/>
    </source>
</evidence>
<evidence type="ECO:0000313" key="8">
    <source>
        <dbReference type="Proteomes" id="UP000765507"/>
    </source>
</evidence>
<dbReference type="CDD" id="cd14237">
    <property type="entry name" value="GAT_TM1L1"/>
    <property type="match status" value="1"/>
</dbReference>
<dbReference type="Gene3D" id="1.25.40.90">
    <property type="match status" value="1"/>
</dbReference>
<evidence type="ECO:0000259" key="5">
    <source>
        <dbReference type="PROSITE" id="PS50179"/>
    </source>
</evidence>
<keyword evidence="8" id="KW-1185">Reference proteome</keyword>
<evidence type="ECO:0000256" key="3">
    <source>
        <dbReference type="ARBA" id="ARBA00022927"/>
    </source>
</evidence>
<reference evidence="7 8" key="1">
    <citation type="journal article" date="2020" name="G3 (Bethesda)">
        <title>Draft Genome of the Common Snapping Turtle, Chelydra serpentina, a Model for Phenotypic Plasticity in Reptiles.</title>
        <authorList>
            <person name="Das D."/>
            <person name="Singh S.K."/>
            <person name="Bierstedt J."/>
            <person name="Erickson A."/>
            <person name="Galli G.L.J."/>
            <person name="Crossley D.A. 2nd"/>
            <person name="Rhen T."/>
        </authorList>
    </citation>
    <scope>NUCLEOTIDE SEQUENCE [LARGE SCALE GENOMIC DNA]</scope>
    <source>
        <strain evidence="7">KW</strain>
    </source>
</reference>
<dbReference type="Proteomes" id="UP000765507">
    <property type="component" value="Unassembled WGS sequence"/>
</dbReference>
<evidence type="ECO:0000256" key="1">
    <source>
        <dbReference type="ARBA" id="ARBA00007708"/>
    </source>
</evidence>
<dbReference type="FunFam" id="1.25.40.90:FF:000003">
    <property type="entry name" value="TOM1-like protein 2 isoform X1"/>
    <property type="match status" value="1"/>
</dbReference>
<dbReference type="InterPro" id="IPR038425">
    <property type="entry name" value="GAT_sf"/>
</dbReference>
<dbReference type="GO" id="GO:0030276">
    <property type="term" value="F:clathrin binding"/>
    <property type="evidence" value="ECO:0007669"/>
    <property type="project" value="TreeGrafter"/>
</dbReference>
<dbReference type="GO" id="GO:0005768">
    <property type="term" value="C:endosome"/>
    <property type="evidence" value="ECO:0007669"/>
    <property type="project" value="TreeGrafter"/>
</dbReference>
<dbReference type="InterPro" id="IPR004152">
    <property type="entry name" value="GAT_dom"/>
</dbReference>
<dbReference type="GO" id="GO:0035091">
    <property type="term" value="F:phosphatidylinositol binding"/>
    <property type="evidence" value="ECO:0007669"/>
    <property type="project" value="InterPro"/>
</dbReference>
<dbReference type="InterPro" id="IPR027428">
    <property type="entry name" value="TOM1L1_GAT_dom"/>
</dbReference>
<dbReference type="GO" id="GO:0015031">
    <property type="term" value="P:protein transport"/>
    <property type="evidence" value="ECO:0007669"/>
    <property type="project" value="UniProtKB-KW"/>
</dbReference>
<proteinExistence type="inferred from homology"/>
<dbReference type="Gene3D" id="1.20.58.160">
    <property type="match status" value="1"/>
</dbReference>